<evidence type="ECO:0000313" key="2">
    <source>
        <dbReference type="EMBL" id="CTQ33501.1"/>
    </source>
</evidence>
<protein>
    <recommendedName>
        <fullName evidence="1">HNH nuclease domain-containing protein</fullName>
    </recommendedName>
</protein>
<accession>A0A0M6XTE4</accession>
<dbReference type="EMBL" id="CXPG01000020">
    <property type="protein sequence ID" value="CTQ33501.1"/>
    <property type="molecule type" value="Genomic_DNA"/>
</dbReference>
<dbReference type="RefSeq" id="WP_055682903.1">
    <property type="nucleotide sequence ID" value="NZ_CXPG01000020.1"/>
</dbReference>
<gene>
    <name evidence="2" type="ORF">JAN5088_02283</name>
</gene>
<dbReference type="InterPro" id="IPR003615">
    <property type="entry name" value="HNH_nuc"/>
</dbReference>
<organism evidence="2 3">
    <name type="scientific">Jannaschia rubra</name>
    <dbReference type="NCBI Taxonomy" id="282197"/>
    <lineage>
        <taxon>Bacteria</taxon>
        <taxon>Pseudomonadati</taxon>
        <taxon>Pseudomonadota</taxon>
        <taxon>Alphaproteobacteria</taxon>
        <taxon>Rhodobacterales</taxon>
        <taxon>Roseobacteraceae</taxon>
        <taxon>Jannaschia</taxon>
    </lineage>
</organism>
<dbReference type="AlphaFoldDB" id="A0A0M6XTE4"/>
<dbReference type="Proteomes" id="UP000048908">
    <property type="component" value="Unassembled WGS sequence"/>
</dbReference>
<evidence type="ECO:0000313" key="3">
    <source>
        <dbReference type="Proteomes" id="UP000048908"/>
    </source>
</evidence>
<evidence type="ECO:0000259" key="1">
    <source>
        <dbReference type="Pfam" id="PF13391"/>
    </source>
</evidence>
<name>A0A0M6XTE4_9RHOB</name>
<sequence length="292" mass="32609">MHAVFIQNPKSIYRDTRGERYHFPNRKLLPRVLETVGDWVVFYQGRRSGGGMGYSCVRKVIAVRPDPNDPTHSFAELDPGSALDFERFVSRAKHSGQLYESTLAPMGGNNQDSVRPLSQADFAAIVNEGLREVPDIEAHPRTGPLHDLAEDQAAFTIDRRVVLTSRAARDAAFGRMVRRAYGGRCAISGLRLRNGGGRAEVQAAHIRPVAHGGPDAVRNGLALSGTLHWMFDRGLIAVAEDHSIMVSHNKVDLETVARLIHPDRRLMLPADPRHHPHPDYLRYHREEIYGRA</sequence>
<dbReference type="STRING" id="282197.SAMN04488517_102330"/>
<reference evidence="2 3" key="1">
    <citation type="submission" date="2015-07" db="EMBL/GenBank/DDBJ databases">
        <authorList>
            <person name="Noorani M."/>
        </authorList>
    </citation>
    <scope>NUCLEOTIDE SEQUENCE [LARGE SCALE GENOMIC DNA]</scope>
    <source>
        <strain evidence="2 3">CECT 5088</strain>
    </source>
</reference>
<dbReference type="OrthoDB" id="7181882at2"/>
<proteinExistence type="predicted"/>
<feature type="domain" description="HNH nuclease" evidence="1">
    <location>
        <begin position="185"/>
        <end position="238"/>
    </location>
</feature>
<keyword evidence="3" id="KW-1185">Reference proteome</keyword>
<dbReference type="Pfam" id="PF13391">
    <property type="entry name" value="HNH_2"/>
    <property type="match status" value="1"/>
</dbReference>